<evidence type="ECO:0000313" key="10">
    <source>
        <dbReference type="Proteomes" id="UP000504617"/>
    </source>
</evidence>
<comment type="function">
    <text evidence="1">Component of the nexin-dynein regulatory complex (N-DRC), a key regulator of ciliary/flagellar motility which maintains the alignment and integrity of the distal axoneme and regulates microtubule sliding in motile axonemes.</text>
</comment>
<dbReference type="InterPro" id="IPR042815">
    <property type="entry name" value="DRC10"/>
</dbReference>
<keyword evidence="10" id="KW-1185">Reference proteome</keyword>
<keyword evidence="5" id="KW-0963">Cytoplasm</keyword>
<dbReference type="KEGG" id="tsr:106550607"/>
<evidence type="ECO:0000256" key="1">
    <source>
        <dbReference type="ARBA" id="ARBA00003029"/>
    </source>
</evidence>
<evidence type="ECO:0000256" key="3">
    <source>
        <dbReference type="ARBA" id="ARBA00009071"/>
    </source>
</evidence>
<keyword evidence="9" id="KW-0966">Cell projection</keyword>
<reference evidence="11" key="1">
    <citation type="submission" date="2025-08" db="UniProtKB">
        <authorList>
            <consortium name="RefSeq"/>
        </authorList>
    </citation>
    <scope>IDENTIFICATION</scope>
    <source>
        <tissue evidence="11">Skeletal muscle</tissue>
    </source>
</reference>
<organism evidence="10 11">
    <name type="scientific">Thamnophis sirtalis</name>
    <dbReference type="NCBI Taxonomy" id="35019"/>
    <lineage>
        <taxon>Eukaryota</taxon>
        <taxon>Metazoa</taxon>
        <taxon>Chordata</taxon>
        <taxon>Craniata</taxon>
        <taxon>Vertebrata</taxon>
        <taxon>Euteleostomi</taxon>
        <taxon>Lepidosauria</taxon>
        <taxon>Squamata</taxon>
        <taxon>Bifurcata</taxon>
        <taxon>Unidentata</taxon>
        <taxon>Episquamata</taxon>
        <taxon>Toxicofera</taxon>
        <taxon>Serpentes</taxon>
        <taxon>Colubroidea</taxon>
        <taxon>Colubridae</taxon>
        <taxon>Natricinae</taxon>
        <taxon>Thamnophis</taxon>
    </lineage>
</organism>
<dbReference type="Proteomes" id="UP000504617">
    <property type="component" value="Unplaced"/>
</dbReference>
<evidence type="ECO:0000256" key="2">
    <source>
        <dbReference type="ARBA" id="ARBA00004611"/>
    </source>
</evidence>
<dbReference type="CTD" id="75732"/>
<dbReference type="GeneID" id="106550607"/>
<dbReference type="PANTHER" id="PTHR31598:SF1">
    <property type="entry name" value="DYNEIN REGULATORY COMPLEX PROTEIN 10"/>
    <property type="match status" value="1"/>
</dbReference>
<gene>
    <name evidence="11" type="primary">IQCD</name>
</gene>
<evidence type="ECO:0000256" key="7">
    <source>
        <dbReference type="ARBA" id="ARBA00023069"/>
    </source>
</evidence>
<evidence type="ECO:0000256" key="8">
    <source>
        <dbReference type="ARBA" id="ARBA00023212"/>
    </source>
</evidence>
<evidence type="ECO:0000256" key="5">
    <source>
        <dbReference type="ARBA" id="ARBA00022490"/>
    </source>
</evidence>
<comment type="subcellular location">
    <subcellularLocation>
        <location evidence="2">Cytoplasm</location>
        <location evidence="2">Cytoskeleton</location>
        <location evidence="2">Flagellum axoneme</location>
    </subcellularLocation>
</comment>
<dbReference type="PANTHER" id="PTHR31598">
    <property type="entry name" value="IQ DOMAIN-CONTAINING PROTEIN D"/>
    <property type="match status" value="1"/>
</dbReference>
<protein>
    <recommendedName>
        <fullName evidence="4">Dynein regulatory complex protein 10</fullName>
    </recommendedName>
</protein>
<name>A0A6I9YJ82_9SAUR</name>
<keyword evidence="6" id="KW-0282">Flagellum</keyword>
<sequence length="280" mass="32155">MTTELVSTSYELVDSIRPKKAIRAPLRILDPARSKLSTVETKRIISVLDETIFKIELVSVFSHVIENLDDFKPFLGPDLTGAFREHLRLSNILECMLSHPEEENMLYIGSGKGTFFGLVDPDGHLTLHVQGLKSSVRNILRLLYTNTVACQALKEVSYTRDPSVHKFIHCLSKQRGFLFEQLLTTPLEEKEKSRFLYEVFQRDKKNTETAATLEDELTAAVQNRDEEKKYKVEMEIENWVQKYDIEMIEKQEQVVLAPRLSSVSHVHPAPVPPVYKMSYS</sequence>
<evidence type="ECO:0000256" key="4">
    <source>
        <dbReference type="ARBA" id="ARBA00021752"/>
    </source>
</evidence>
<evidence type="ECO:0000256" key="9">
    <source>
        <dbReference type="ARBA" id="ARBA00023273"/>
    </source>
</evidence>
<keyword evidence="7" id="KW-0969">Cilium</keyword>
<keyword evidence="8" id="KW-0206">Cytoskeleton</keyword>
<dbReference type="AlphaFoldDB" id="A0A6I9YJ82"/>
<comment type="similarity">
    <text evidence="3">Belongs to the DRC10 family.</text>
</comment>
<evidence type="ECO:0000313" key="11">
    <source>
        <dbReference type="RefSeq" id="XP_013924019.1"/>
    </source>
</evidence>
<dbReference type="OrthoDB" id="536093at2759"/>
<proteinExistence type="inferred from homology"/>
<evidence type="ECO:0000256" key="6">
    <source>
        <dbReference type="ARBA" id="ARBA00022846"/>
    </source>
</evidence>
<accession>A0A6I9YJ82</accession>
<dbReference type="RefSeq" id="XP_013924019.1">
    <property type="nucleotide sequence ID" value="XM_014068544.1"/>
</dbReference>